<dbReference type="EMBL" id="LAZR01042277">
    <property type="protein sequence ID" value="KKL09910.1"/>
    <property type="molecule type" value="Genomic_DNA"/>
</dbReference>
<sequence length="246" mass="28289">VIILISAVALFFAFREDAIIEMGGRQGENPEAFFNSCIKDKIEESTRVISLHGGYIDNPLHKEFKFEGEDFVNISYLCYTQSNYATCINQKPLFTQDLKKEIKNYISSDVGNCFNEMEESFSNEYVVDLDYIDNDFDVNILPKRVLIQTDSRMTLTKSLDSAEYKDFEVTVSSRLYEISNLVQEIVNQEAEFCYAEVLAISLTYPEFIINKLTNEESIIYSIEHEDSNEKFRFALRTCVIPPALGL</sequence>
<comment type="caution">
    <text evidence="1">The sequence shown here is derived from an EMBL/GenBank/DDBJ whole genome shotgun (WGS) entry which is preliminary data.</text>
</comment>
<evidence type="ECO:0000313" key="1">
    <source>
        <dbReference type="EMBL" id="KKL09910.1"/>
    </source>
</evidence>
<organism evidence="1">
    <name type="scientific">marine sediment metagenome</name>
    <dbReference type="NCBI Taxonomy" id="412755"/>
    <lineage>
        <taxon>unclassified sequences</taxon>
        <taxon>metagenomes</taxon>
        <taxon>ecological metagenomes</taxon>
    </lineage>
</organism>
<proteinExistence type="predicted"/>
<protein>
    <submittedName>
        <fullName evidence="1">Uncharacterized protein</fullName>
    </submittedName>
</protein>
<feature type="non-terminal residue" evidence="1">
    <location>
        <position position="1"/>
    </location>
</feature>
<dbReference type="AlphaFoldDB" id="A0A0F9AKL0"/>
<name>A0A0F9AKL0_9ZZZZ</name>
<reference evidence="1" key="1">
    <citation type="journal article" date="2015" name="Nature">
        <title>Complex archaea that bridge the gap between prokaryotes and eukaryotes.</title>
        <authorList>
            <person name="Spang A."/>
            <person name="Saw J.H."/>
            <person name="Jorgensen S.L."/>
            <person name="Zaremba-Niedzwiedzka K."/>
            <person name="Martijn J."/>
            <person name="Lind A.E."/>
            <person name="van Eijk R."/>
            <person name="Schleper C."/>
            <person name="Guy L."/>
            <person name="Ettema T.J."/>
        </authorList>
    </citation>
    <scope>NUCLEOTIDE SEQUENCE</scope>
</reference>
<gene>
    <name evidence="1" type="ORF">LCGC14_2561150</name>
</gene>
<accession>A0A0F9AKL0</accession>